<dbReference type="GO" id="GO:0003677">
    <property type="term" value="F:DNA binding"/>
    <property type="evidence" value="ECO:0007669"/>
    <property type="project" value="InterPro"/>
</dbReference>
<gene>
    <name evidence="7" type="ORF">OC25_08475</name>
</gene>
<dbReference type="Proteomes" id="UP000031246">
    <property type="component" value="Unassembled WGS sequence"/>
</dbReference>
<organism evidence="7 8">
    <name type="scientific">Pedobacter kyungheensis</name>
    <dbReference type="NCBI Taxonomy" id="1069985"/>
    <lineage>
        <taxon>Bacteria</taxon>
        <taxon>Pseudomonadati</taxon>
        <taxon>Bacteroidota</taxon>
        <taxon>Sphingobacteriia</taxon>
        <taxon>Sphingobacteriales</taxon>
        <taxon>Sphingobacteriaceae</taxon>
        <taxon>Pedobacter</taxon>
    </lineage>
</organism>
<feature type="domain" description="RNA polymerase sigma factor 70 region 4 type 2" evidence="6">
    <location>
        <begin position="118"/>
        <end position="169"/>
    </location>
</feature>
<keyword evidence="4" id="KW-0804">Transcription</keyword>
<dbReference type="InterPro" id="IPR013324">
    <property type="entry name" value="RNA_pol_sigma_r3/r4-like"/>
</dbReference>
<dbReference type="GO" id="GO:0016987">
    <property type="term" value="F:sigma factor activity"/>
    <property type="evidence" value="ECO:0007669"/>
    <property type="project" value="UniProtKB-KW"/>
</dbReference>
<dbReference type="CDD" id="cd06171">
    <property type="entry name" value="Sigma70_r4"/>
    <property type="match status" value="1"/>
</dbReference>
<dbReference type="SUPFAM" id="SSF88659">
    <property type="entry name" value="Sigma3 and sigma4 domains of RNA polymerase sigma factors"/>
    <property type="match status" value="1"/>
</dbReference>
<keyword evidence="3" id="KW-0731">Sigma factor</keyword>
<dbReference type="InterPro" id="IPR039425">
    <property type="entry name" value="RNA_pol_sigma-70-like"/>
</dbReference>
<dbReference type="Gene3D" id="1.10.10.10">
    <property type="entry name" value="Winged helix-like DNA-binding domain superfamily/Winged helix DNA-binding domain"/>
    <property type="match status" value="1"/>
</dbReference>
<protein>
    <submittedName>
        <fullName evidence="7">Uncharacterized protein</fullName>
    </submittedName>
</protein>
<keyword evidence="8" id="KW-1185">Reference proteome</keyword>
<keyword evidence="2" id="KW-0805">Transcription regulation</keyword>
<dbReference type="RefSeq" id="WP_039474276.1">
    <property type="nucleotide sequence ID" value="NZ_JSYN01000007.1"/>
</dbReference>
<dbReference type="AlphaFoldDB" id="A0A0C1DLM6"/>
<accession>A0A0C1DLM6</accession>
<comment type="caution">
    <text evidence="7">The sequence shown here is derived from an EMBL/GenBank/DDBJ whole genome shotgun (WGS) entry which is preliminary data.</text>
</comment>
<dbReference type="InterPro" id="IPR036388">
    <property type="entry name" value="WH-like_DNA-bd_sf"/>
</dbReference>
<evidence type="ECO:0000313" key="8">
    <source>
        <dbReference type="Proteomes" id="UP000031246"/>
    </source>
</evidence>
<dbReference type="OrthoDB" id="663247at2"/>
<proteinExistence type="inferred from homology"/>
<dbReference type="PANTHER" id="PTHR43133:SF46">
    <property type="entry name" value="RNA POLYMERASE SIGMA-70 FACTOR ECF SUBFAMILY"/>
    <property type="match status" value="1"/>
</dbReference>
<dbReference type="GO" id="GO:0006352">
    <property type="term" value="P:DNA-templated transcription initiation"/>
    <property type="evidence" value="ECO:0007669"/>
    <property type="project" value="InterPro"/>
</dbReference>
<dbReference type="Pfam" id="PF08281">
    <property type="entry name" value="Sigma70_r4_2"/>
    <property type="match status" value="1"/>
</dbReference>
<dbReference type="InterPro" id="IPR007627">
    <property type="entry name" value="RNA_pol_sigma70_r2"/>
</dbReference>
<name>A0A0C1DLM6_9SPHI</name>
<dbReference type="InterPro" id="IPR013325">
    <property type="entry name" value="RNA_pol_sigma_r2"/>
</dbReference>
<comment type="similarity">
    <text evidence="1">Belongs to the sigma-70 factor family. ECF subfamily.</text>
</comment>
<dbReference type="InterPro" id="IPR013249">
    <property type="entry name" value="RNA_pol_sigma70_r4_t2"/>
</dbReference>
<evidence type="ECO:0000259" key="5">
    <source>
        <dbReference type="Pfam" id="PF04542"/>
    </source>
</evidence>
<evidence type="ECO:0000256" key="1">
    <source>
        <dbReference type="ARBA" id="ARBA00010641"/>
    </source>
</evidence>
<evidence type="ECO:0000256" key="2">
    <source>
        <dbReference type="ARBA" id="ARBA00023015"/>
    </source>
</evidence>
<sequence length="185" mass="21735">MTPISLIADIQRGDEYAFEQAYQKWRSKGYYYFLRRTASEEDAKDLLQTTFLKLWQYRHTLNAAYSLDQQLFHIARTVLIDYIRKANKQKASQVSIESVGEAPGEPNYQSMEFDTKHRMQQILNQMPQLRKKVFELHKLEGYSYKEVAAQLGITEKAVDNHLAKALKKLRSDFPLPLFLIILMLR</sequence>
<dbReference type="Gene3D" id="1.10.1740.10">
    <property type="match status" value="1"/>
</dbReference>
<evidence type="ECO:0000259" key="6">
    <source>
        <dbReference type="Pfam" id="PF08281"/>
    </source>
</evidence>
<dbReference type="SUPFAM" id="SSF88946">
    <property type="entry name" value="Sigma2 domain of RNA polymerase sigma factors"/>
    <property type="match status" value="1"/>
</dbReference>
<dbReference type="EMBL" id="JSYN01000007">
    <property type="protein sequence ID" value="KIA94950.1"/>
    <property type="molecule type" value="Genomic_DNA"/>
</dbReference>
<evidence type="ECO:0000313" key="7">
    <source>
        <dbReference type="EMBL" id="KIA94950.1"/>
    </source>
</evidence>
<dbReference type="InterPro" id="IPR014284">
    <property type="entry name" value="RNA_pol_sigma-70_dom"/>
</dbReference>
<feature type="domain" description="RNA polymerase sigma-70 region 2" evidence="5">
    <location>
        <begin position="22"/>
        <end position="88"/>
    </location>
</feature>
<dbReference type="Pfam" id="PF04542">
    <property type="entry name" value="Sigma70_r2"/>
    <property type="match status" value="1"/>
</dbReference>
<evidence type="ECO:0000256" key="3">
    <source>
        <dbReference type="ARBA" id="ARBA00023082"/>
    </source>
</evidence>
<dbReference type="NCBIfam" id="TIGR02937">
    <property type="entry name" value="sigma70-ECF"/>
    <property type="match status" value="1"/>
</dbReference>
<reference evidence="7 8" key="1">
    <citation type="submission" date="2014-10" db="EMBL/GenBank/DDBJ databases">
        <title>Pedobacter Kyungheensis.</title>
        <authorList>
            <person name="Anderson B.M."/>
            <person name="Newman J.D."/>
        </authorList>
    </citation>
    <scope>NUCLEOTIDE SEQUENCE [LARGE SCALE GENOMIC DNA]</scope>
    <source>
        <strain evidence="7 8">KACC 16221</strain>
    </source>
</reference>
<evidence type="ECO:0000256" key="4">
    <source>
        <dbReference type="ARBA" id="ARBA00023163"/>
    </source>
</evidence>
<dbReference type="PANTHER" id="PTHR43133">
    <property type="entry name" value="RNA POLYMERASE ECF-TYPE SIGMA FACTO"/>
    <property type="match status" value="1"/>
</dbReference>